<evidence type="ECO:0000313" key="3">
    <source>
        <dbReference type="Proteomes" id="UP001259340"/>
    </source>
</evidence>
<evidence type="ECO:0000313" key="2">
    <source>
        <dbReference type="EMBL" id="MDW4824767.1"/>
    </source>
</evidence>
<comment type="caution">
    <text evidence="1">The sequence shown here is derived from an EMBL/GenBank/DDBJ whole genome shotgun (WGS) entry which is preliminary data.</text>
</comment>
<dbReference type="Pfam" id="PF12614">
    <property type="entry name" value="RRF_GI"/>
    <property type="match status" value="1"/>
</dbReference>
<evidence type="ECO:0000313" key="1">
    <source>
        <dbReference type="EMBL" id="MDR8522688.1"/>
    </source>
</evidence>
<dbReference type="Proteomes" id="UP001271263">
    <property type="component" value="Unassembled WGS sequence"/>
</dbReference>
<keyword evidence="4" id="KW-1185">Reference proteome</keyword>
<dbReference type="AlphaFoldDB" id="A0AAW8NHQ0"/>
<dbReference type="RefSeq" id="WP_310653966.1">
    <property type="nucleotide sequence ID" value="NZ_JAPMLA010000005.1"/>
</dbReference>
<sequence length="144" mass="15981">MSDNISIALPSLIHRVGREPIKYAQCLAKHCQCELKRVRRSRNWALTGVPFAVQQLSAQLKASCLNSSQINAADKLTFNPDKLSYLIKKIDTALLTHADKLEPLPAKLTRLISANPNITLAELMHLTECSLSEARAARFAADSW</sequence>
<gene>
    <name evidence="1" type="ORF">OS133_03110</name>
    <name evidence="2" type="ORF">OS134_11920</name>
</gene>
<dbReference type="EMBL" id="JAPMLE010000001">
    <property type="protein sequence ID" value="MDR8522688.1"/>
    <property type="molecule type" value="Genomic_DNA"/>
</dbReference>
<proteinExistence type="predicted"/>
<protein>
    <submittedName>
        <fullName evidence="1">Ribosome recycling factor</fullName>
    </submittedName>
</protein>
<organism evidence="1 3">
    <name type="scientific">Shewanella fidelis</name>
    <dbReference type="NCBI Taxonomy" id="173509"/>
    <lineage>
        <taxon>Bacteria</taxon>
        <taxon>Pseudomonadati</taxon>
        <taxon>Pseudomonadota</taxon>
        <taxon>Gammaproteobacteria</taxon>
        <taxon>Alteromonadales</taxon>
        <taxon>Shewanellaceae</taxon>
        <taxon>Shewanella</taxon>
    </lineage>
</organism>
<name>A0AAW8NHQ0_9GAMM</name>
<evidence type="ECO:0000313" key="4">
    <source>
        <dbReference type="Proteomes" id="UP001271263"/>
    </source>
</evidence>
<accession>A0AAW8NHQ0</accession>
<dbReference type="Proteomes" id="UP001259340">
    <property type="component" value="Unassembled WGS sequence"/>
</dbReference>
<reference evidence="1" key="2">
    <citation type="submission" date="2022-11" db="EMBL/GenBank/DDBJ databases">
        <title>Prophages regulate Shewanella fidelis motility and biofilm formation: implications for gut colonization dynamics in Ciona robusta.</title>
        <authorList>
            <person name="Natarajan O."/>
            <person name="Gibboney S.L."/>
            <person name="Young M.N."/>
            <person name="Lim S.J."/>
            <person name="Pluta N."/>
            <person name="Atkinson C.G.F."/>
            <person name="Leigh B.A."/>
            <person name="Liberti A."/>
            <person name="Kees E."/>
            <person name="Breitbart M."/>
            <person name="Gralnick J."/>
            <person name="Dishaw L.J."/>
        </authorList>
    </citation>
    <scope>NUCLEOTIDE SEQUENCE</scope>
    <source>
        <strain evidence="1">3313</strain>
    </source>
</reference>
<dbReference type="InterPro" id="IPR022253">
    <property type="entry name" value="Ribosome_recyc_fac_bac"/>
</dbReference>
<reference evidence="2 4" key="1">
    <citation type="journal article" date="2022" name="bioRxiv">
        <title>Prophages regulate Shewanella fidelis 3313 motility and biofilm formation: implications for gut colonization dynamics in Ciona robusta.</title>
        <authorList>
            <person name="Natarajan O."/>
            <person name="Gibboney S.L."/>
            <person name="Young M.N."/>
            <person name="Lim S.J."/>
            <person name="Pluta N."/>
            <person name="Atkinson C.G."/>
            <person name="Leigh B.A."/>
            <person name="Liberti A."/>
            <person name="Kees E.D."/>
            <person name="Breitbart M."/>
            <person name="Gralnick J.A."/>
            <person name="Dishaw L.J."/>
        </authorList>
    </citation>
    <scope>NUCLEOTIDE SEQUENCE [LARGE SCALE GENOMIC DNA]</scope>
    <source>
        <strain evidence="2 4">JG4066</strain>
    </source>
</reference>
<dbReference type="EMBL" id="JAPMLD010000004">
    <property type="protein sequence ID" value="MDW4824767.1"/>
    <property type="molecule type" value="Genomic_DNA"/>
</dbReference>